<keyword evidence="2" id="KW-1185">Reference proteome</keyword>
<evidence type="ECO:0000313" key="2">
    <source>
        <dbReference type="Proteomes" id="UP001057402"/>
    </source>
</evidence>
<sequence length="128" mass="14069">MVKGTGLYTDIGKKARDLLYKDYVSDHKFTLTTYTNCGIILLLSADRLSPPAGSKKATLFSVMSPLSLKARTSLPTSKSTPILIPYQMHRGMSSQSWNAFGQATDHCSSPNHMGLAEEVWAIMVVVHH</sequence>
<name>A0ACB9KY63_9MYRT</name>
<proteinExistence type="predicted"/>
<protein>
    <submittedName>
        <fullName evidence="1">Uncharacterized protein</fullName>
    </submittedName>
</protein>
<dbReference type="Proteomes" id="UP001057402">
    <property type="component" value="Chromosome 12"/>
</dbReference>
<comment type="caution">
    <text evidence="1">The sequence shown here is derived from an EMBL/GenBank/DDBJ whole genome shotgun (WGS) entry which is preliminary data.</text>
</comment>
<gene>
    <name evidence="1" type="ORF">MLD38_037919</name>
</gene>
<reference evidence="2" key="1">
    <citation type="journal article" date="2023" name="Front. Plant Sci.">
        <title>Chromosomal-level genome assembly of Melastoma candidum provides insights into trichome evolution.</title>
        <authorList>
            <person name="Zhong Y."/>
            <person name="Wu W."/>
            <person name="Sun C."/>
            <person name="Zou P."/>
            <person name="Liu Y."/>
            <person name="Dai S."/>
            <person name="Zhou R."/>
        </authorList>
    </citation>
    <scope>NUCLEOTIDE SEQUENCE [LARGE SCALE GENOMIC DNA]</scope>
</reference>
<dbReference type="EMBL" id="CM042891">
    <property type="protein sequence ID" value="KAI4302135.1"/>
    <property type="molecule type" value="Genomic_DNA"/>
</dbReference>
<organism evidence="1 2">
    <name type="scientific">Melastoma candidum</name>
    <dbReference type="NCBI Taxonomy" id="119954"/>
    <lineage>
        <taxon>Eukaryota</taxon>
        <taxon>Viridiplantae</taxon>
        <taxon>Streptophyta</taxon>
        <taxon>Embryophyta</taxon>
        <taxon>Tracheophyta</taxon>
        <taxon>Spermatophyta</taxon>
        <taxon>Magnoliopsida</taxon>
        <taxon>eudicotyledons</taxon>
        <taxon>Gunneridae</taxon>
        <taxon>Pentapetalae</taxon>
        <taxon>rosids</taxon>
        <taxon>malvids</taxon>
        <taxon>Myrtales</taxon>
        <taxon>Melastomataceae</taxon>
        <taxon>Melastomatoideae</taxon>
        <taxon>Melastomateae</taxon>
        <taxon>Melastoma</taxon>
    </lineage>
</organism>
<evidence type="ECO:0000313" key="1">
    <source>
        <dbReference type="EMBL" id="KAI4302135.1"/>
    </source>
</evidence>
<accession>A0ACB9KY63</accession>